<feature type="chain" id="PRO_5035930636" evidence="1">
    <location>
        <begin position="22"/>
        <end position="57"/>
    </location>
</feature>
<reference evidence="2" key="1">
    <citation type="submission" date="2020-06" db="EMBL/GenBank/DDBJ databases">
        <title>WGS assembly of Ceratodon purpureus strain R40.</title>
        <authorList>
            <person name="Carey S.B."/>
            <person name="Jenkins J."/>
            <person name="Shu S."/>
            <person name="Lovell J.T."/>
            <person name="Sreedasyam A."/>
            <person name="Maumus F."/>
            <person name="Tiley G.P."/>
            <person name="Fernandez-Pozo N."/>
            <person name="Barry K."/>
            <person name="Chen C."/>
            <person name="Wang M."/>
            <person name="Lipzen A."/>
            <person name="Daum C."/>
            <person name="Saski C.A."/>
            <person name="Payton A.C."/>
            <person name="Mcbreen J.C."/>
            <person name="Conrad R.E."/>
            <person name="Kollar L.M."/>
            <person name="Olsson S."/>
            <person name="Huttunen S."/>
            <person name="Landis J.B."/>
            <person name="Wickett N.J."/>
            <person name="Johnson M.G."/>
            <person name="Rensing S.A."/>
            <person name="Grimwood J."/>
            <person name="Schmutz J."/>
            <person name="Mcdaniel S.F."/>
        </authorList>
    </citation>
    <scope>NUCLEOTIDE SEQUENCE</scope>
    <source>
        <strain evidence="2">R40</strain>
    </source>
</reference>
<organism evidence="2 3">
    <name type="scientific">Ceratodon purpureus</name>
    <name type="common">Fire moss</name>
    <name type="synonym">Dicranum purpureum</name>
    <dbReference type="NCBI Taxonomy" id="3225"/>
    <lineage>
        <taxon>Eukaryota</taxon>
        <taxon>Viridiplantae</taxon>
        <taxon>Streptophyta</taxon>
        <taxon>Embryophyta</taxon>
        <taxon>Bryophyta</taxon>
        <taxon>Bryophytina</taxon>
        <taxon>Bryopsida</taxon>
        <taxon>Dicranidae</taxon>
        <taxon>Pseudoditrichales</taxon>
        <taxon>Ditrichaceae</taxon>
        <taxon>Ceratodon</taxon>
    </lineage>
</organism>
<sequence>MVPICLLLQSWIFRLIRVAITNPLQYLQPASEILPALSKTSLHFSEHCGKTIKAFLD</sequence>
<dbReference type="Proteomes" id="UP000822688">
    <property type="component" value="Chromosome 3"/>
</dbReference>
<evidence type="ECO:0000313" key="3">
    <source>
        <dbReference type="Proteomes" id="UP000822688"/>
    </source>
</evidence>
<proteinExistence type="predicted"/>
<gene>
    <name evidence="2" type="ORF">KC19_3G193400</name>
</gene>
<dbReference type="AlphaFoldDB" id="A0A8T0IML2"/>
<name>A0A8T0IML2_CERPU</name>
<protein>
    <submittedName>
        <fullName evidence="2">Uncharacterized protein</fullName>
    </submittedName>
</protein>
<keyword evidence="1" id="KW-0732">Signal</keyword>
<evidence type="ECO:0000256" key="1">
    <source>
        <dbReference type="SAM" id="SignalP"/>
    </source>
</evidence>
<accession>A0A8T0IML2</accession>
<dbReference type="EMBL" id="CM026423">
    <property type="protein sequence ID" value="KAG0584207.1"/>
    <property type="molecule type" value="Genomic_DNA"/>
</dbReference>
<keyword evidence="3" id="KW-1185">Reference proteome</keyword>
<comment type="caution">
    <text evidence="2">The sequence shown here is derived from an EMBL/GenBank/DDBJ whole genome shotgun (WGS) entry which is preliminary data.</text>
</comment>
<feature type="signal peptide" evidence="1">
    <location>
        <begin position="1"/>
        <end position="21"/>
    </location>
</feature>
<evidence type="ECO:0000313" key="2">
    <source>
        <dbReference type="EMBL" id="KAG0584207.1"/>
    </source>
</evidence>